<dbReference type="GO" id="GO:0005634">
    <property type="term" value="C:nucleus"/>
    <property type="evidence" value="ECO:0007669"/>
    <property type="project" value="UniProtKB-SubCell"/>
</dbReference>
<reference evidence="7" key="4">
    <citation type="submission" date="2025-08" db="UniProtKB">
        <authorList>
            <consortium name="RefSeq"/>
        </authorList>
    </citation>
    <scope>IDENTIFICATION</scope>
    <source>
        <strain evidence="7">CBS432</strain>
    </source>
</reference>
<feature type="coiled-coil region" evidence="4">
    <location>
        <begin position="664"/>
        <end position="691"/>
    </location>
</feature>
<name>A0A8B8V0M1_SACPA</name>
<dbReference type="Pfam" id="PF10537">
    <property type="entry name" value="WAC_Acf1_DNA_bd"/>
    <property type="match status" value="1"/>
</dbReference>
<dbReference type="PANTHER" id="PTHR32075:SF6">
    <property type="entry name" value="ISWI CHROMATIN-REMODELING COMPLEX SUBUNIT YPL216W-RELATED"/>
    <property type="match status" value="1"/>
</dbReference>
<dbReference type="AlphaFoldDB" id="A0A8B8V0M1"/>
<dbReference type="KEGG" id="spao:SPAR_P00600"/>
<feature type="domain" description="WAC" evidence="6">
    <location>
        <begin position="23"/>
        <end position="131"/>
    </location>
</feature>
<dbReference type="InterPro" id="IPR028941">
    <property type="entry name" value="WHIM2_dom"/>
</dbReference>
<accession>A0A8B8V0M1</accession>
<evidence type="ECO:0000256" key="1">
    <source>
        <dbReference type="ARBA" id="ARBA00004123"/>
    </source>
</evidence>
<dbReference type="GeneID" id="54634002"/>
<dbReference type="OrthoDB" id="332390at2759"/>
<dbReference type="RefSeq" id="XP_033769557.1">
    <property type="nucleotide sequence ID" value="XM_033913666.1"/>
</dbReference>
<evidence type="ECO:0000313" key="7">
    <source>
        <dbReference type="RefSeq" id="XP_033769557.1"/>
    </source>
</evidence>
<proteinExistence type="predicted"/>
<comment type="subcellular location">
    <subcellularLocation>
        <location evidence="1 3">Nucleus</location>
    </subcellularLocation>
</comment>
<evidence type="ECO:0000256" key="2">
    <source>
        <dbReference type="ARBA" id="ARBA00023242"/>
    </source>
</evidence>
<dbReference type="GO" id="GO:0031509">
    <property type="term" value="P:subtelomeric heterochromatin formation"/>
    <property type="evidence" value="ECO:0007669"/>
    <property type="project" value="TreeGrafter"/>
</dbReference>
<dbReference type="Pfam" id="PF15613">
    <property type="entry name" value="WSD"/>
    <property type="match status" value="1"/>
</dbReference>
<gene>
    <name evidence="7" type="ORF">SPAR_P00600</name>
</gene>
<dbReference type="InterPro" id="IPR018501">
    <property type="entry name" value="DDT_dom"/>
</dbReference>
<keyword evidence="4" id="KW-0175">Coiled coil</keyword>
<dbReference type="GO" id="GO:0000785">
    <property type="term" value="C:chromatin"/>
    <property type="evidence" value="ECO:0007669"/>
    <property type="project" value="UniProtKB-ARBA"/>
</dbReference>
<feature type="domain" description="DDT" evidence="5">
    <location>
        <begin position="366"/>
        <end position="426"/>
    </location>
</feature>
<dbReference type="VEuPathDB" id="FungiDB:SPAR_P00600"/>
<evidence type="ECO:0000256" key="3">
    <source>
        <dbReference type="PROSITE-ProRule" id="PRU00475"/>
    </source>
</evidence>
<reference evidence="7" key="2">
    <citation type="submission" date="2020-01" db="EMBL/GenBank/DDBJ databases">
        <title>Population-level Yeast Reference Genomes.</title>
        <authorList>
            <person name="Yue J.-X."/>
        </authorList>
    </citation>
    <scope>NUCLEOTIDE SEQUENCE</scope>
    <source>
        <strain evidence="7">CBS432</strain>
    </source>
</reference>
<dbReference type="InterPro" id="IPR013136">
    <property type="entry name" value="WSTF_Acf1_Cbp146"/>
</dbReference>
<protein>
    <recommendedName>
        <fullName evidence="8">YPL216W-like protein</fullName>
    </recommendedName>
</protein>
<reference evidence="7" key="3">
    <citation type="submission" date="2025-07" db="EMBL/GenBank/DDBJ databases">
        <authorList>
            <consortium name="NCBI Genome Project"/>
        </authorList>
    </citation>
    <scope>NUCLEOTIDE SEQUENCE</scope>
    <source>
        <strain evidence="7">CBS432</strain>
    </source>
</reference>
<dbReference type="GO" id="GO:0000781">
    <property type="term" value="C:chromosome, telomeric region"/>
    <property type="evidence" value="ECO:0007669"/>
    <property type="project" value="GOC"/>
</dbReference>
<organism evidence="7">
    <name type="scientific">Saccharomyces paradoxus</name>
    <name type="common">Yeast</name>
    <name type="synonym">Saccharomyces douglasii</name>
    <dbReference type="NCBI Taxonomy" id="27291"/>
    <lineage>
        <taxon>Eukaryota</taxon>
        <taxon>Fungi</taxon>
        <taxon>Dikarya</taxon>
        <taxon>Ascomycota</taxon>
        <taxon>Saccharomycotina</taxon>
        <taxon>Saccharomycetes</taxon>
        <taxon>Saccharomycetales</taxon>
        <taxon>Saccharomycetaceae</taxon>
        <taxon>Saccharomyces</taxon>
    </lineage>
</organism>
<dbReference type="PANTHER" id="PTHR32075">
    <property type="entry name" value="ISWI CHROMATIN-REMODELING COMPLEX SUBUNIT YPL216W-RELATED"/>
    <property type="match status" value="1"/>
</dbReference>
<evidence type="ECO:0000259" key="5">
    <source>
        <dbReference type="PROSITE" id="PS50827"/>
    </source>
</evidence>
<dbReference type="Pfam" id="PF02791">
    <property type="entry name" value="DDT"/>
    <property type="match status" value="1"/>
</dbReference>
<sequence>MVLLNRKKIQRHEINRSADSTCEAAKVIKETGEHLIDYDSYSERLEFYRRNIFTCEISGRDALSYFKALKSEEQHRKKVNSLLPKELRKAIANFANFNPTRKVEYLVDNTFQRFSNRFFIGDTVCLKSMQKKELFTYKQKESNLLGPSSVEPNDTLFFVKDVFQYNEMTNSEVEETSAPRLSLYLITERLNQKPKGIALIVSQNEIKRPESHFSKFIIACFLNEILIKVSNKEHAPWRVKQEHIEKYNVNPKCPAKMVKYLPAEMGSFSSNLYTPLTIPLEKDVEPGDWEETSPSIMQKIDDEILGTFGHIFDTANFNDYNSLKGSIKDKELPFTGPSTPFESISYFDSSLEYKNIDRKWFEECNQFSTERLLVVYQFLSSFGPFIGLEHFNFDQFLTTIKCTCPEALVDEYVKINFVNVDHSKDSTTNERARNDMYNQVTMGNVSQHEKSSVLNVDESHPIPSNFTRNQEMRKFITNKSTDSLRYSISNGKPLKNEGVDFRSNEKGCKLYIEIVCSLMCLVANEKSDWNCNMMENWTGEKRKGEGNKTAADIITENFLNYGDTSWAKLLSNKDFKNGNWLICLLGIMQQNTLITTYSDIAECFTKKILPLSMNFDNLGEVLLRNFRKRLSIKDKIDVLWLLVDLVSNFSSYVKELVDGVPKLYNGIRLELDSARKEYNELKEQLKIFTKKYAQLHSYPPMTRHALDEYKDKVNGFKVKMAYLMEDVAFLEAKLIQNDIKRLEILGKDRNGNRYYWMDSNGSPSSISQKDEWHYNCCFLWVQGPSEPDVSFYLDVSIDSLRKWELLAKVKGTVCATKEVFSVFRSADGSYYQIDQCENSMIIDSNGILMQSSIPIPIYRKIISETPEKLLLSSHQWAFFEDTEDVHMLVDRLDDLGENECQLKKALTSKMDRIEAAYRQQVKVKRRIECDKTFKRNRKLLKTNEFTLADLKRTETTCAPNGQNFSNMEKLAKKLSGVKNDPISEGIFKDVMRLGEGERALLRKHQSLLYPLDFHFEQLSTIDPNLIVEMKKERQEELLTKLLNHQRYKHISYTSGYGVSSQRAKKATHLDVQGMLEEIKHQIISRRREREELLETKL</sequence>
<evidence type="ECO:0000259" key="6">
    <source>
        <dbReference type="PROSITE" id="PS51136"/>
    </source>
</evidence>
<evidence type="ECO:0000256" key="4">
    <source>
        <dbReference type="SAM" id="Coils"/>
    </source>
</evidence>
<reference evidence="7" key="1">
    <citation type="journal article" date="2017" name="Nat. Genet.">
        <title>Contrasting evolutionary genome dynamics between domesticated and wild yeasts.</title>
        <authorList>
            <person name="Yue J.X."/>
            <person name="Li J."/>
            <person name="Aigrain L."/>
            <person name="Hallin J."/>
            <person name="Persson K."/>
            <person name="Oliver K."/>
            <person name="Bergstrom A."/>
            <person name="Coupland P."/>
            <person name="Warringer J."/>
            <person name="Lagomarsino M.C."/>
            <person name="Fischer G."/>
            <person name="Durbin R."/>
            <person name="Liti G."/>
        </authorList>
    </citation>
    <scope>NUCLEOTIDE SEQUENCE</scope>
    <source>
        <strain evidence="7">CBS432</strain>
    </source>
</reference>
<dbReference type="PROSITE" id="PS51136">
    <property type="entry name" value="WAC"/>
    <property type="match status" value="1"/>
</dbReference>
<keyword evidence="2 3" id="KW-0539">Nucleus</keyword>
<dbReference type="PROSITE" id="PS50827">
    <property type="entry name" value="DDT"/>
    <property type="match status" value="1"/>
</dbReference>
<evidence type="ECO:0008006" key="8">
    <source>
        <dbReference type="Google" id="ProtNLM"/>
    </source>
</evidence>
<dbReference type="SMART" id="SM00571">
    <property type="entry name" value="DDT"/>
    <property type="match status" value="1"/>
</dbReference>